<gene>
    <name evidence="1" type="ORF">H8S11_13245</name>
</gene>
<keyword evidence="2" id="KW-1185">Reference proteome</keyword>
<sequence>MVKFDIQVDIQSDVLAEPASRAEHILALQIKKDTTPFVPALTGSLSTRTRVEEGTVIYPGPYARYLYYGKLMVDQETGSSYATKGKSKVKTDKDLVFNQAMHVMAQSHWFEASKAQNLKRWIDVADKAVKDELNRK</sequence>
<dbReference type="EMBL" id="JACOPO010000014">
    <property type="protein sequence ID" value="MBC5723767.1"/>
    <property type="molecule type" value="Genomic_DNA"/>
</dbReference>
<proteinExistence type="predicted"/>
<protein>
    <recommendedName>
        <fullName evidence="3">Minor capsid protein</fullName>
    </recommendedName>
</protein>
<dbReference type="InterPro" id="IPR021080">
    <property type="entry name" value="Minor_capsid_protein"/>
</dbReference>
<name>A0A8J6JC66_9FIRM</name>
<dbReference type="AlphaFoldDB" id="A0A8J6JC66"/>
<reference evidence="1" key="1">
    <citation type="submission" date="2020-08" db="EMBL/GenBank/DDBJ databases">
        <title>Genome public.</title>
        <authorList>
            <person name="Liu C."/>
            <person name="Sun Q."/>
        </authorList>
    </citation>
    <scope>NUCLEOTIDE SEQUENCE</scope>
    <source>
        <strain evidence="1">NSJ-23</strain>
    </source>
</reference>
<evidence type="ECO:0000313" key="1">
    <source>
        <dbReference type="EMBL" id="MBC5723767.1"/>
    </source>
</evidence>
<comment type="caution">
    <text evidence="1">The sequence shown here is derived from an EMBL/GenBank/DDBJ whole genome shotgun (WGS) entry which is preliminary data.</text>
</comment>
<dbReference type="Proteomes" id="UP000628736">
    <property type="component" value="Unassembled WGS sequence"/>
</dbReference>
<dbReference type="Pfam" id="PF11114">
    <property type="entry name" value="Minor_capsid_2"/>
    <property type="match status" value="1"/>
</dbReference>
<accession>A0A8J6JC66</accession>
<evidence type="ECO:0000313" key="2">
    <source>
        <dbReference type="Proteomes" id="UP000628736"/>
    </source>
</evidence>
<evidence type="ECO:0008006" key="3">
    <source>
        <dbReference type="Google" id="ProtNLM"/>
    </source>
</evidence>
<dbReference type="RefSeq" id="WP_186853462.1">
    <property type="nucleotide sequence ID" value="NZ_JACOPO010000014.1"/>
</dbReference>
<organism evidence="1 2">
    <name type="scientific">Flintibacter hominis</name>
    <dbReference type="NCBI Taxonomy" id="2763048"/>
    <lineage>
        <taxon>Bacteria</taxon>
        <taxon>Bacillati</taxon>
        <taxon>Bacillota</taxon>
        <taxon>Clostridia</taxon>
        <taxon>Eubacteriales</taxon>
        <taxon>Flintibacter</taxon>
    </lineage>
</organism>